<evidence type="ECO:0000256" key="2">
    <source>
        <dbReference type="ARBA" id="ARBA00022448"/>
    </source>
</evidence>
<keyword evidence="2" id="KW-0813">Transport</keyword>
<comment type="similarity">
    <text evidence="1">Belongs to the ABC transporter superfamily.</text>
</comment>
<dbReference type="InterPro" id="IPR003439">
    <property type="entry name" value="ABC_transporter-like_ATP-bd"/>
</dbReference>
<dbReference type="SMART" id="SM00382">
    <property type="entry name" value="AAA"/>
    <property type="match status" value="1"/>
</dbReference>
<dbReference type="PROSITE" id="PS00211">
    <property type="entry name" value="ABC_TRANSPORTER_1"/>
    <property type="match status" value="1"/>
</dbReference>
<dbReference type="PANTHER" id="PTHR42734">
    <property type="entry name" value="METAL TRANSPORT SYSTEM ATP-BINDING PROTEIN TM_0124-RELATED"/>
    <property type="match status" value="1"/>
</dbReference>
<dbReference type="InterPro" id="IPR003593">
    <property type="entry name" value="AAA+_ATPase"/>
</dbReference>
<sequence>MTTEPAAVQDSSAPGSTAAGSATQGSATHEPAGQDPAVRARAVHFSFADVPVLHGIDVDLPWGSVTAVAGPNGAGKSTLVEILAGVRTPSSGSVERAADVALVVQRPAAPDSLPLTVRDVVTMGTWQARTPQSHRKPRLSKAERRQNIEEALHRVQLADLAERPFAALSGGQRQRALLAQGIARQARIFLLDEPAAGLDAASRERTRAMLAAEAARGAAVACVTHDDESIDTADLVIRLEHGRRIA</sequence>
<dbReference type="InterPro" id="IPR047748">
    <property type="entry name" value="AztA-like"/>
</dbReference>
<evidence type="ECO:0000256" key="5">
    <source>
        <dbReference type="SAM" id="MobiDB-lite"/>
    </source>
</evidence>
<keyword evidence="4 7" id="KW-0067">ATP-binding</keyword>
<keyword evidence="8" id="KW-1185">Reference proteome</keyword>
<feature type="domain" description="ABC transporter" evidence="6">
    <location>
        <begin position="38"/>
        <end position="245"/>
    </location>
</feature>
<proteinExistence type="inferred from homology"/>
<dbReference type="Proteomes" id="UP001138997">
    <property type="component" value="Unassembled WGS sequence"/>
</dbReference>
<organism evidence="7 8">
    <name type="scientific">Kineosporia babensis</name>
    <dbReference type="NCBI Taxonomy" id="499548"/>
    <lineage>
        <taxon>Bacteria</taxon>
        <taxon>Bacillati</taxon>
        <taxon>Actinomycetota</taxon>
        <taxon>Actinomycetes</taxon>
        <taxon>Kineosporiales</taxon>
        <taxon>Kineosporiaceae</taxon>
        <taxon>Kineosporia</taxon>
    </lineage>
</organism>
<feature type="region of interest" description="Disordered" evidence="5">
    <location>
        <begin position="1"/>
        <end position="36"/>
    </location>
</feature>
<evidence type="ECO:0000256" key="4">
    <source>
        <dbReference type="ARBA" id="ARBA00022840"/>
    </source>
</evidence>
<dbReference type="InterPro" id="IPR017871">
    <property type="entry name" value="ABC_transporter-like_CS"/>
</dbReference>
<dbReference type="EMBL" id="JAJOMB010000003">
    <property type="protein sequence ID" value="MCD5311030.1"/>
    <property type="molecule type" value="Genomic_DNA"/>
</dbReference>
<dbReference type="InterPro" id="IPR050153">
    <property type="entry name" value="Metal_Ion_Import_ABC"/>
</dbReference>
<keyword evidence="3" id="KW-0547">Nucleotide-binding</keyword>
<name>A0A9X1NBG0_9ACTN</name>
<dbReference type="NCBIfam" id="NF040873">
    <property type="entry name" value="AztA"/>
    <property type="match status" value="1"/>
</dbReference>
<feature type="compositionally biased region" description="Low complexity" evidence="5">
    <location>
        <begin position="11"/>
        <end position="28"/>
    </location>
</feature>
<comment type="caution">
    <text evidence="7">The sequence shown here is derived from an EMBL/GenBank/DDBJ whole genome shotgun (WGS) entry which is preliminary data.</text>
</comment>
<dbReference type="PANTHER" id="PTHR42734:SF5">
    <property type="entry name" value="IRON TRANSPORT SYSTEM ATP-BINDING PROTEIN HI_0361-RELATED"/>
    <property type="match status" value="1"/>
</dbReference>
<dbReference type="PROSITE" id="PS50893">
    <property type="entry name" value="ABC_TRANSPORTER_2"/>
    <property type="match status" value="1"/>
</dbReference>
<evidence type="ECO:0000256" key="1">
    <source>
        <dbReference type="ARBA" id="ARBA00005417"/>
    </source>
</evidence>
<dbReference type="GO" id="GO:0005524">
    <property type="term" value="F:ATP binding"/>
    <property type="evidence" value="ECO:0007669"/>
    <property type="project" value="UniProtKB-KW"/>
</dbReference>
<evidence type="ECO:0000256" key="3">
    <source>
        <dbReference type="ARBA" id="ARBA00022741"/>
    </source>
</evidence>
<dbReference type="Gene3D" id="3.40.50.300">
    <property type="entry name" value="P-loop containing nucleotide triphosphate hydrolases"/>
    <property type="match status" value="1"/>
</dbReference>
<reference evidence="7" key="1">
    <citation type="submission" date="2021-11" db="EMBL/GenBank/DDBJ databases">
        <title>Streptomyces corallinus and Kineosporia corallina sp. nov., two new coral-derived marine actinobacteria.</title>
        <authorList>
            <person name="Buangrab K."/>
            <person name="Sutthacheep M."/>
            <person name="Yeemin T."/>
            <person name="Harunari E."/>
            <person name="Igarashi Y."/>
            <person name="Sripreechasak P."/>
            <person name="Kanchanasin P."/>
            <person name="Tanasupawat S."/>
            <person name="Phongsopitanun W."/>
        </authorList>
    </citation>
    <scope>NUCLEOTIDE SEQUENCE</scope>
    <source>
        <strain evidence="7">JCM 31032</strain>
    </source>
</reference>
<dbReference type="SUPFAM" id="SSF52540">
    <property type="entry name" value="P-loop containing nucleoside triphosphate hydrolases"/>
    <property type="match status" value="1"/>
</dbReference>
<dbReference type="AlphaFoldDB" id="A0A9X1NBG0"/>
<evidence type="ECO:0000313" key="8">
    <source>
        <dbReference type="Proteomes" id="UP001138997"/>
    </source>
</evidence>
<dbReference type="InterPro" id="IPR027417">
    <property type="entry name" value="P-loop_NTPase"/>
</dbReference>
<dbReference type="GO" id="GO:0016887">
    <property type="term" value="F:ATP hydrolysis activity"/>
    <property type="evidence" value="ECO:0007669"/>
    <property type="project" value="InterPro"/>
</dbReference>
<dbReference type="RefSeq" id="WP_231440206.1">
    <property type="nucleotide sequence ID" value="NZ_JAJOMB010000003.1"/>
</dbReference>
<evidence type="ECO:0000313" key="7">
    <source>
        <dbReference type="EMBL" id="MCD5311030.1"/>
    </source>
</evidence>
<gene>
    <name evidence="7" type="ORF">LR394_08985</name>
</gene>
<protein>
    <submittedName>
        <fullName evidence="7">ATP-binding cassette domain-containing protein</fullName>
    </submittedName>
</protein>
<accession>A0A9X1NBG0</accession>
<dbReference type="Pfam" id="PF00005">
    <property type="entry name" value="ABC_tran"/>
    <property type="match status" value="1"/>
</dbReference>
<evidence type="ECO:0000259" key="6">
    <source>
        <dbReference type="PROSITE" id="PS50893"/>
    </source>
</evidence>